<dbReference type="InterPro" id="IPR009351">
    <property type="entry name" value="AlkZ-like"/>
</dbReference>
<dbReference type="RefSeq" id="WP_085800725.1">
    <property type="nucleotide sequence ID" value="NZ_FWXB01000009.1"/>
</dbReference>
<dbReference type="Proteomes" id="UP000193224">
    <property type="component" value="Unassembled WGS sequence"/>
</dbReference>
<keyword evidence="2" id="KW-1185">Reference proteome</keyword>
<sequence length="389" mass="45639">MVLKIANRDARRLWLWTNGLSPTPVGKPDVMEMIRRLGFVQIDTIRNVTRAHHHILWTRNQNYREKMLWPLLQCDRAIFEHFTHDASLIPMEYLPYWQRQFRRLGEKAAQGPWYQSGLAQQEIRNIRARIEREGALSTHAFDTKIEGKREMWARPPHKKALDQMWYAGDLATCFRENFVKFYNLSERVFPAHLREGPSEARQIDWLCHQALDRLTFGTSGDVQRFWDVVGAQDAKNWCGEIPDLVPVEVQSASGDYNTAWAVPDIEERLNNSPAPTKRLRLLNPFDPAIRDRNRLTRLFGFEYRNEMFVPAAKRRWGYYVYPLLEGDRFVGRIELKADRAQGWMKVTGFWPEVPVKWGAARLEKLEAELGRFARLAGIEDISWHAHRAD</sequence>
<evidence type="ECO:0000313" key="1">
    <source>
        <dbReference type="EMBL" id="SMC12783.1"/>
    </source>
</evidence>
<dbReference type="Pfam" id="PF06224">
    <property type="entry name" value="AlkZ-like"/>
    <property type="match status" value="1"/>
</dbReference>
<gene>
    <name evidence="1" type="ORF">ROA7745_02615</name>
</gene>
<dbReference type="PANTHER" id="PTHR30528:SF0">
    <property type="entry name" value="CYTOPLASMIC PROTEIN"/>
    <property type="match status" value="1"/>
</dbReference>
<dbReference type="PANTHER" id="PTHR30528">
    <property type="entry name" value="CYTOPLASMIC PROTEIN"/>
    <property type="match status" value="1"/>
</dbReference>
<dbReference type="AlphaFoldDB" id="A0A1X7BT62"/>
<evidence type="ECO:0000313" key="2">
    <source>
        <dbReference type="Proteomes" id="UP000193224"/>
    </source>
</evidence>
<evidence type="ECO:0008006" key="3">
    <source>
        <dbReference type="Google" id="ProtNLM"/>
    </source>
</evidence>
<organism evidence="1 2">
    <name type="scientific">Roseovarius aestuarii</name>
    <dbReference type="NCBI Taxonomy" id="475083"/>
    <lineage>
        <taxon>Bacteria</taxon>
        <taxon>Pseudomonadati</taxon>
        <taxon>Pseudomonadota</taxon>
        <taxon>Alphaproteobacteria</taxon>
        <taxon>Rhodobacterales</taxon>
        <taxon>Roseobacteraceae</taxon>
        <taxon>Roseovarius</taxon>
    </lineage>
</organism>
<proteinExistence type="predicted"/>
<dbReference type="EMBL" id="FWXB01000009">
    <property type="protein sequence ID" value="SMC12783.1"/>
    <property type="molecule type" value="Genomic_DNA"/>
</dbReference>
<name>A0A1X7BT62_9RHOB</name>
<protein>
    <recommendedName>
        <fullName evidence="3">Winged helix DNA-binding domain-containing protein</fullName>
    </recommendedName>
</protein>
<dbReference type="OrthoDB" id="9787207at2"/>
<reference evidence="1 2" key="1">
    <citation type="submission" date="2017-03" db="EMBL/GenBank/DDBJ databases">
        <authorList>
            <person name="Afonso C.L."/>
            <person name="Miller P.J."/>
            <person name="Scott M.A."/>
            <person name="Spackman E."/>
            <person name="Goraichik I."/>
            <person name="Dimitrov K.M."/>
            <person name="Suarez D.L."/>
            <person name="Swayne D.E."/>
        </authorList>
    </citation>
    <scope>NUCLEOTIDE SEQUENCE [LARGE SCALE GENOMIC DNA]</scope>
    <source>
        <strain evidence="1 2">CECT 7745</strain>
    </source>
</reference>
<accession>A0A1X7BT62</accession>